<gene>
    <name evidence="2" type="ORF">VP01_10205g1</name>
</gene>
<sequence length="96" mass="10550">MPSAEATAETRSHRLAYISSTAGISTINEKLERICPQYYAINELMGGQAFINPWFKVDAQADNETETLSPSEPAGNEIRSSDMESNDDCIFISTIS</sequence>
<name>A0A0L6VV59_9BASI</name>
<dbReference type="AlphaFoldDB" id="A0A0L6VV59"/>
<dbReference type="Proteomes" id="UP000037035">
    <property type="component" value="Unassembled WGS sequence"/>
</dbReference>
<evidence type="ECO:0000313" key="3">
    <source>
        <dbReference type="Proteomes" id="UP000037035"/>
    </source>
</evidence>
<organism evidence="2 3">
    <name type="scientific">Puccinia sorghi</name>
    <dbReference type="NCBI Taxonomy" id="27349"/>
    <lineage>
        <taxon>Eukaryota</taxon>
        <taxon>Fungi</taxon>
        <taxon>Dikarya</taxon>
        <taxon>Basidiomycota</taxon>
        <taxon>Pucciniomycotina</taxon>
        <taxon>Pucciniomycetes</taxon>
        <taxon>Pucciniales</taxon>
        <taxon>Pucciniaceae</taxon>
        <taxon>Puccinia</taxon>
    </lineage>
</organism>
<evidence type="ECO:0000256" key="1">
    <source>
        <dbReference type="SAM" id="MobiDB-lite"/>
    </source>
</evidence>
<dbReference type="EMBL" id="LAVV01000228">
    <property type="protein sequence ID" value="KNZ64514.1"/>
    <property type="molecule type" value="Genomic_DNA"/>
</dbReference>
<keyword evidence="3" id="KW-1185">Reference proteome</keyword>
<feature type="region of interest" description="Disordered" evidence="1">
    <location>
        <begin position="62"/>
        <end position="87"/>
    </location>
</feature>
<comment type="caution">
    <text evidence="2">The sequence shown here is derived from an EMBL/GenBank/DDBJ whole genome shotgun (WGS) entry which is preliminary data.</text>
</comment>
<proteinExistence type="predicted"/>
<dbReference type="VEuPathDB" id="FungiDB:VP01_10205g1"/>
<evidence type="ECO:0000313" key="2">
    <source>
        <dbReference type="EMBL" id="KNZ64514.1"/>
    </source>
</evidence>
<protein>
    <submittedName>
        <fullName evidence="2">Uncharacterized protein</fullName>
    </submittedName>
</protein>
<reference evidence="2 3" key="1">
    <citation type="submission" date="2015-08" db="EMBL/GenBank/DDBJ databases">
        <title>Next Generation Sequencing and Analysis of the Genome of Puccinia sorghi L Schw, the Causal Agent of Maize Common Rust.</title>
        <authorList>
            <person name="Rochi L."/>
            <person name="Burguener G."/>
            <person name="Darino M."/>
            <person name="Turjanski A."/>
            <person name="Kreff E."/>
            <person name="Dieguez M.J."/>
            <person name="Sacco F."/>
        </authorList>
    </citation>
    <scope>NUCLEOTIDE SEQUENCE [LARGE SCALE GENOMIC DNA]</scope>
    <source>
        <strain evidence="2 3">RO10H11247</strain>
    </source>
</reference>
<dbReference type="STRING" id="27349.A0A0L6VV59"/>
<accession>A0A0L6VV59</accession>